<sequence>MTMNSRPNRLAKEKSPYLLQHAYNPVDWFSWSDEAFEIAKRDNKPIFLSIGYS</sequence>
<dbReference type="InterPro" id="IPR004879">
    <property type="entry name" value="Ssp411-like_TRX"/>
</dbReference>
<evidence type="ECO:0000259" key="1">
    <source>
        <dbReference type="Pfam" id="PF03190"/>
    </source>
</evidence>
<name>A0ABM8VLI4_9BACL</name>
<keyword evidence="3" id="KW-1185">Reference proteome</keyword>
<proteinExistence type="predicted"/>
<comment type="caution">
    <text evidence="2">The sequence shown here is derived from an EMBL/GenBank/DDBJ whole genome shotgun (WGS) entry which is preliminary data.</text>
</comment>
<dbReference type="PANTHER" id="PTHR42899:SF1">
    <property type="entry name" value="SPERMATOGENESIS-ASSOCIATED PROTEIN 20"/>
    <property type="match status" value="1"/>
</dbReference>
<evidence type="ECO:0000313" key="3">
    <source>
        <dbReference type="Proteomes" id="UP000730618"/>
    </source>
</evidence>
<dbReference type="Proteomes" id="UP000730618">
    <property type="component" value="Unassembled WGS sequence"/>
</dbReference>
<dbReference type="RefSeq" id="WP_218100513.1">
    <property type="nucleotide sequence ID" value="NZ_CAJVCE010000012.1"/>
</dbReference>
<dbReference type="InterPro" id="IPR024705">
    <property type="entry name" value="Ssp411"/>
</dbReference>
<protein>
    <recommendedName>
        <fullName evidence="1">Spermatogenesis-associated protein 20-like TRX domain-containing protein</fullName>
    </recommendedName>
</protein>
<dbReference type="EMBL" id="CAJVCE010000012">
    <property type="protein sequence ID" value="CAG7648505.1"/>
    <property type="molecule type" value="Genomic_DNA"/>
</dbReference>
<dbReference type="PANTHER" id="PTHR42899">
    <property type="entry name" value="SPERMATOGENESIS-ASSOCIATED PROTEIN 20"/>
    <property type="match status" value="1"/>
</dbReference>
<reference evidence="2 3" key="1">
    <citation type="submission" date="2021-06" db="EMBL/GenBank/DDBJ databases">
        <authorList>
            <person name="Criscuolo A."/>
        </authorList>
    </citation>
    <scope>NUCLEOTIDE SEQUENCE [LARGE SCALE GENOMIC DNA]</scope>
    <source>
        <strain evidence="3">CIP 111802</strain>
    </source>
</reference>
<gene>
    <name evidence="2" type="ORF">PAECIP111802_04227</name>
</gene>
<accession>A0ABM8VLI4</accession>
<evidence type="ECO:0000313" key="2">
    <source>
        <dbReference type="EMBL" id="CAG7648505.1"/>
    </source>
</evidence>
<organism evidence="2 3">
    <name type="scientific">Paenibacillus allorhizosphaerae</name>
    <dbReference type="NCBI Taxonomy" id="2849866"/>
    <lineage>
        <taxon>Bacteria</taxon>
        <taxon>Bacillati</taxon>
        <taxon>Bacillota</taxon>
        <taxon>Bacilli</taxon>
        <taxon>Bacillales</taxon>
        <taxon>Paenibacillaceae</taxon>
        <taxon>Paenibacillus</taxon>
    </lineage>
</organism>
<feature type="domain" description="Spermatogenesis-associated protein 20-like TRX" evidence="1">
    <location>
        <begin position="7"/>
        <end position="53"/>
    </location>
</feature>
<dbReference type="Pfam" id="PF03190">
    <property type="entry name" value="Thioredox_DsbH"/>
    <property type="match status" value="1"/>
</dbReference>